<dbReference type="Proteomes" id="UP000631114">
    <property type="component" value="Unassembled WGS sequence"/>
</dbReference>
<dbReference type="InterPro" id="IPR022764">
    <property type="entry name" value="Peptidase_S54_rhomboid_dom"/>
</dbReference>
<keyword evidence="8" id="KW-0720">Serine protease</keyword>
<dbReference type="Pfam" id="PF01694">
    <property type="entry name" value="Rhomboid"/>
    <property type="match status" value="1"/>
</dbReference>
<feature type="transmembrane region" description="Helical" evidence="8">
    <location>
        <begin position="285"/>
        <end position="307"/>
    </location>
</feature>
<dbReference type="OrthoDB" id="418595at2759"/>
<keyword evidence="7 8" id="KW-0472">Membrane</keyword>
<organism evidence="10 11">
    <name type="scientific">Coptis chinensis</name>
    <dbReference type="NCBI Taxonomy" id="261450"/>
    <lineage>
        <taxon>Eukaryota</taxon>
        <taxon>Viridiplantae</taxon>
        <taxon>Streptophyta</taxon>
        <taxon>Embryophyta</taxon>
        <taxon>Tracheophyta</taxon>
        <taxon>Spermatophyta</taxon>
        <taxon>Magnoliopsida</taxon>
        <taxon>Ranunculales</taxon>
        <taxon>Ranunculaceae</taxon>
        <taxon>Coptidoideae</taxon>
        <taxon>Coptis</taxon>
    </lineage>
</organism>
<evidence type="ECO:0000256" key="4">
    <source>
        <dbReference type="ARBA" id="ARBA00022692"/>
    </source>
</evidence>
<dbReference type="InterPro" id="IPR035952">
    <property type="entry name" value="Rhomboid-like_sf"/>
</dbReference>
<dbReference type="Gene3D" id="1.20.1540.10">
    <property type="entry name" value="Rhomboid-like"/>
    <property type="match status" value="1"/>
</dbReference>
<feature type="transmembrane region" description="Helical" evidence="8">
    <location>
        <begin position="42"/>
        <end position="64"/>
    </location>
</feature>
<dbReference type="FunFam" id="1.20.1540.10:FF:000019">
    <property type="entry name" value="RHOMBOID-like protein"/>
    <property type="match status" value="1"/>
</dbReference>
<evidence type="ECO:0000256" key="3">
    <source>
        <dbReference type="ARBA" id="ARBA00009045"/>
    </source>
</evidence>
<dbReference type="PANTHER" id="PTHR22936:SF77">
    <property type="entry name" value="RHOMBOID-LIKE PROTEIN 1"/>
    <property type="match status" value="1"/>
</dbReference>
<sequence>MGSDAASSRRGVHPVEIDASRQSQDIIGRRPTSSSSRKKKTWLPWLIPLFVVINTILFIITMYINNCPKNNVSTSRHCIAHFLGRFSFQPLKENPLLGPSSITLDKMGAKVVSKVVHGHQGWRLFTAMWLHAGVFHLLANMLSLLFIGIRLEQEFGFVRIGMLYLISGIGGNVLSALFIQDSISVGASGALFGLLGSMLSELLTNWTIYSNKLAALLTLLLIIAINLAVGILPHVDNFAHIGGFASGLLLGFVILIRPQYGWVSKRSVPPGYITSAKSKHKMYQYILLVTALILLIVGFSVGLVMLFKGVNANEHCSWCHYLSCVPTSKWNCKTEPTTCMSTQSENELILECEGRGKTHTYPLTNASESQIKQLCLELCS</sequence>
<keyword evidence="6 8" id="KW-1133">Transmembrane helix</keyword>
<keyword evidence="11" id="KW-1185">Reference proteome</keyword>
<dbReference type="InterPro" id="IPR002610">
    <property type="entry name" value="Peptidase_S54_rhomboid-like"/>
</dbReference>
<accession>A0A835HNV7</accession>
<comment type="caution">
    <text evidence="10">The sequence shown here is derived from an EMBL/GenBank/DDBJ whole genome shotgun (WGS) entry which is preliminary data.</text>
</comment>
<evidence type="ECO:0000259" key="9">
    <source>
        <dbReference type="Pfam" id="PF01694"/>
    </source>
</evidence>
<dbReference type="GO" id="GO:0006508">
    <property type="term" value="P:proteolysis"/>
    <property type="evidence" value="ECO:0007669"/>
    <property type="project" value="UniProtKB-KW"/>
</dbReference>
<keyword evidence="8" id="KW-0645">Protease</keyword>
<evidence type="ECO:0000256" key="6">
    <source>
        <dbReference type="ARBA" id="ARBA00022989"/>
    </source>
</evidence>
<dbReference type="PANTHER" id="PTHR22936">
    <property type="entry name" value="RHOMBOID-RELATED"/>
    <property type="match status" value="1"/>
</dbReference>
<dbReference type="SUPFAM" id="SSF144091">
    <property type="entry name" value="Rhomboid-like"/>
    <property type="match status" value="1"/>
</dbReference>
<keyword evidence="5 8" id="KW-0378">Hydrolase</keyword>
<dbReference type="EC" id="3.4.21.105" evidence="8"/>
<reference evidence="10 11" key="1">
    <citation type="submission" date="2020-10" db="EMBL/GenBank/DDBJ databases">
        <title>The Coptis chinensis genome and diversification of protoberbering-type alkaloids.</title>
        <authorList>
            <person name="Wang B."/>
            <person name="Shu S."/>
            <person name="Song C."/>
            <person name="Liu Y."/>
        </authorList>
    </citation>
    <scope>NUCLEOTIDE SEQUENCE [LARGE SCALE GENOMIC DNA]</scope>
    <source>
        <strain evidence="10">HL-2020</strain>
        <tissue evidence="10">Leaf</tissue>
    </source>
</reference>
<feature type="domain" description="Peptidase S54 rhomboid" evidence="9">
    <location>
        <begin position="119"/>
        <end position="255"/>
    </location>
</feature>
<comment type="similarity">
    <text evidence="3 8">Belongs to the peptidase S54 family.</text>
</comment>
<comment type="catalytic activity">
    <reaction evidence="1 8">
        <text>Cleaves type-1 transmembrane domains using a catalytic dyad composed of serine and histidine that are contributed by different transmembrane domains.</text>
        <dbReference type="EC" id="3.4.21.105"/>
    </reaction>
</comment>
<dbReference type="GO" id="GO:0016020">
    <property type="term" value="C:membrane"/>
    <property type="evidence" value="ECO:0007669"/>
    <property type="project" value="UniProtKB-SubCell"/>
</dbReference>
<feature type="transmembrane region" description="Helical" evidence="8">
    <location>
        <begin position="161"/>
        <end position="179"/>
    </location>
</feature>
<dbReference type="GO" id="GO:0012505">
    <property type="term" value="C:endomembrane system"/>
    <property type="evidence" value="ECO:0007669"/>
    <property type="project" value="UniProtKB-ARBA"/>
</dbReference>
<keyword evidence="4 8" id="KW-0812">Transmembrane</keyword>
<gene>
    <name evidence="10" type="ORF">IFM89_022856</name>
</gene>
<evidence type="ECO:0000313" key="10">
    <source>
        <dbReference type="EMBL" id="KAF9601742.1"/>
    </source>
</evidence>
<name>A0A835HNV7_9MAGN</name>
<feature type="transmembrane region" description="Helical" evidence="8">
    <location>
        <begin position="213"/>
        <end position="232"/>
    </location>
</feature>
<evidence type="ECO:0000256" key="7">
    <source>
        <dbReference type="ARBA" id="ARBA00023136"/>
    </source>
</evidence>
<protein>
    <recommendedName>
        <fullName evidence="8">RHOMBOID-like protein</fullName>
        <ecNumber evidence="8">3.4.21.105</ecNumber>
    </recommendedName>
</protein>
<evidence type="ECO:0000256" key="1">
    <source>
        <dbReference type="ARBA" id="ARBA00000156"/>
    </source>
</evidence>
<dbReference type="AlphaFoldDB" id="A0A835HNV7"/>
<feature type="transmembrane region" description="Helical" evidence="8">
    <location>
        <begin position="238"/>
        <end position="256"/>
    </location>
</feature>
<dbReference type="GO" id="GO:0005737">
    <property type="term" value="C:cytoplasm"/>
    <property type="evidence" value="ECO:0007669"/>
    <property type="project" value="UniProtKB-ARBA"/>
</dbReference>
<evidence type="ECO:0000256" key="8">
    <source>
        <dbReference type="RuleBase" id="RU362115"/>
    </source>
</evidence>
<feature type="transmembrane region" description="Helical" evidence="8">
    <location>
        <begin position="128"/>
        <end position="149"/>
    </location>
</feature>
<dbReference type="GO" id="GO:0004252">
    <property type="term" value="F:serine-type endopeptidase activity"/>
    <property type="evidence" value="ECO:0007669"/>
    <property type="project" value="InterPro"/>
</dbReference>
<comment type="subcellular location">
    <subcellularLocation>
        <location evidence="2 8">Membrane</location>
        <topology evidence="2 8">Multi-pass membrane protein</topology>
    </subcellularLocation>
</comment>
<comment type="function">
    <text evidence="8">Serine protease involved in intramembrane proteolysis.</text>
</comment>
<feature type="transmembrane region" description="Helical" evidence="8">
    <location>
        <begin position="185"/>
        <end position="206"/>
    </location>
</feature>
<evidence type="ECO:0000256" key="5">
    <source>
        <dbReference type="ARBA" id="ARBA00022801"/>
    </source>
</evidence>
<proteinExistence type="inferred from homology"/>
<dbReference type="EMBL" id="JADFTS010000006">
    <property type="protein sequence ID" value="KAF9601742.1"/>
    <property type="molecule type" value="Genomic_DNA"/>
</dbReference>
<evidence type="ECO:0000256" key="2">
    <source>
        <dbReference type="ARBA" id="ARBA00004141"/>
    </source>
</evidence>
<evidence type="ECO:0000313" key="11">
    <source>
        <dbReference type="Proteomes" id="UP000631114"/>
    </source>
</evidence>